<name>A0A0D6PIR1_9PROT</name>
<dbReference type="SUPFAM" id="SSF53756">
    <property type="entry name" value="UDP-Glycosyltransferase/glycogen phosphorylase"/>
    <property type="match status" value="1"/>
</dbReference>
<accession>A0A0D6PIR1</accession>
<dbReference type="CDD" id="cd03814">
    <property type="entry name" value="GT4-like"/>
    <property type="match status" value="1"/>
</dbReference>
<dbReference type="Pfam" id="PF13692">
    <property type="entry name" value="Glyco_trans_1_4"/>
    <property type="match status" value="1"/>
</dbReference>
<protein>
    <submittedName>
        <fullName evidence="2">Glycosyl transferase</fullName>
    </submittedName>
</protein>
<dbReference type="AlphaFoldDB" id="A0A0D6PIR1"/>
<dbReference type="PANTHER" id="PTHR45947">
    <property type="entry name" value="SULFOQUINOVOSYL TRANSFERASE SQD2"/>
    <property type="match status" value="1"/>
</dbReference>
<dbReference type="InterPro" id="IPR050194">
    <property type="entry name" value="Glycosyltransferase_grp1"/>
</dbReference>
<evidence type="ECO:0000313" key="3">
    <source>
        <dbReference type="Proteomes" id="UP000032668"/>
    </source>
</evidence>
<dbReference type="EMBL" id="BANC01000087">
    <property type="protein sequence ID" value="GAN81266.1"/>
    <property type="molecule type" value="Genomic_DNA"/>
</dbReference>
<dbReference type="InterPro" id="IPR028098">
    <property type="entry name" value="Glyco_trans_4-like_N"/>
</dbReference>
<keyword evidence="3" id="KW-1185">Reference proteome</keyword>
<evidence type="ECO:0000259" key="1">
    <source>
        <dbReference type="Pfam" id="PF13439"/>
    </source>
</evidence>
<reference evidence="2 3" key="1">
    <citation type="submission" date="2012-11" db="EMBL/GenBank/DDBJ databases">
        <title>Whole genome sequence of Acidocella aminolytica 101 = DSM 11237.</title>
        <authorList>
            <person name="Azuma Y."/>
            <person name="Higashiura N."/>
            <person name="Hirakawa H."/>
            <person name="Matsushita K."/>
        </authorList>
    </citation>
    <scope>NUCLEOTIDE SEQUENCE [LARGE SCALE GENOMIC DNA]</scope>
    <source>
        <strain evidence="3">101 / DSM 11237</strain>
    </source>
</reference>
<dbReference type="OrthoDB" id="9802525at2"/>
<dbReference type="RefSeq" id="WP_048879708.1">
    <property type="nucleotide sequence ID" value="NZ_BANC01000087.1"/>
</dbReference>
<feature type="domain" description="Glycosyltransferase subfamily 4-like N-terminal" evidence="1">
    <location>
        <begin position="30"/>
        <end position="181"/>
    </location>
</feature>
<proteinExistence type="predicted"/>
<dbReference type="STRING" id="1120923.SAMN02746095_01353"/>
<dbReference type="GO" id="GO:0016757">
    <property type="term" value="F:glycosyltransferase activity"/>
    <property type="evidence" value="ECO:0007669"/>
    <property type="project" value="UniProtKB-ARBA"/>
</dbReference>
<evidence type="ECO:0000313" key="2">
    <source>
        <dbReference type="EMBL" id="GAN81266.1"/>
    </source>
</evidence>
<dbReference type="Proteomes" id="UP000032668">
    <property type="component" value="Unassembled WGS sequence"/>
</dbReference>
<dbReference type="Gene3D" id="3.40.50.2000">
    <property type="entry name" value="Glycogen Phosphorylase B"/>
    <property type="match status" value="2"/>
</dbReference>
<dbReference type="PANTHER" id="PTHR45947:SF3">
    <property type="entry name" value="SULFOQUINOVOSYL TRANSFERASE SQD2"/>
    <property type="match status" value="1"/>
</dbReference>
<gene>
    <name evidence="2" type="ORF">Aam_089_059</name>
</gene>
<dbReference type="Pfam" id="PF13439">
    <property type="entry name" value="Glyco_transf_4"/>
    <property type="match status" value="1"/>
</dbReference>
<sequence>MRYQPEPETSLAFAGLKRILIISDAWEPQVNGVVRTMRTVTAELRAMGKIVEVVGPDRFNTMPMPSYPEIRLALLPGKKLAKIIADFQPDALHVATEGPLGMAARAYAKKKGLRFTTAFHTRFAEYLEARTLIPARLTYAWLRHFHGASAGVMVATQSLREELAGRGFRNLRPWSRGVDLEAFSPKPREDWPFPHPIFAYVGRVAVEKNLRAFLALDLPGSKLVVGDGPQRKALEAEFPTAHFVGARHGAALAAAYAGADVFVFPSKTDTFGLVVLEALASGLTVAAYPVTGPKDILGEAPVPVGALDDDLRTACLKALDIDRTNCRPYAECFSWRACAQRFMDNLVPTRELVH</sequence>
<organism evidence="2 3">
    <name type="scientific">Acidocella aminolytica 101 = DSM 11237</name>
    <dbReference type="NCBI Taxonomy" id="1120923"/>
    <lineage>
        <taxon>Bacteria</taxon>
        <taxon>Pseudomonadati</taxon>
        <taxon>Pseudomonadota</taxon>
        <taxon>Alphaproteobacteria</taxon>
        <taxon>Acetobacterales</taxon>
        <taxon>Acidocellaceae</taxon>
        <taxon>Acidocella</taxon>
    </lineage>
</organism>
<comment type="caution">
    <text evidence="2">The sequence shown here is derived from an EMBL/GenBank/DDBJ whole genome shotgun (WGS) entry which is preliminary data.</text>
</comment>
<keyword evidence="2" id="KW-0808">Transferase</keyword>